<evidence type="ECO:0000313" key="3">
    <source>
        <dbReference type="Proteomes" id="UP000092695"/>
    </source>
</evidence>
<evidence type="ECO:0000313" key="2">
    <source>
        <dbReference type="EMBL" id="ANO51485.1"/>
    </source>
</evidence>
<accession>A0A193LG20</accession>
<protein>
    <submittedName>
        <fullName evidence="2">Uncharacterized protein</fullName>
    </submittedName>
</protein>
<dbReference type="EMBL" id="CP016268">
    <property type="protein sequence ID" value="ANO51485.1"/>
    <property type="molecule type" value="Genomic_DNA"/>
</dbReference>
<feature type="transmembrane region" description="Helical" evidence="1">
    <location>
        <begin position="154"/>
        <end position="173"/>
    </location>
</feature>
<feature type="transmembrane region" description="Helical" evidence="1">
    <location>
        <begin position="82"/>
        <end position="101"/>
    </location>
</feature>
<feature type="transmembrane region" description="Helical" evidence="1">
    <location>
        <begin position="51"/>
        <end position="76"/>
    </location>
</feature>
<evidence type="ECO:0000256" key="1">
    <source>
        <dbReference type="SAM" id="Phobius"/>
    </source>
</evidence>
<sequence>MGPDITSPPFLGTARATTFLVAFLGAVLAGDFFVTAGDAAFFLLTFVAPLVLANFFLLAFFTAFAFFLLVFFAGAFLAAGRFLVAGFFLAAFLAAFFATFFEAFFATFFLLEAGFFFADFFAAVFFLVTFAFLPAGFLRATAFFEAAFFRDVPAFLRVLLAVFFAGIFCSCWFKKNAELYIAYGNMEALNAVISRLSTVALQVRAYIVRKRPYSPLPGAFRCGCHRLQFACGALSVVGRRQSFYLTNSITLAGFDGLIGVISANAIKQD</sequence>
<organism evidence="2 3">
    <name type="scientific">Woeseia oceani</name>
    <dbReference type="NCBI Taxonomy" id="1548547"/>
    <lineage>
        <taxon>Bacteria</taxon>
        <taxon>Pseudomonadati</taxon>
        <taxon>Pseudomonadota</taxon>
        <taxon>Gammaproteobacteria</taxon>
        <taxon>Woeseiales</taxon>
        <taxon>Woeseiaceae</taxon>
        <taxon>Woeseia</taxon>
    </lineage>
</organism>
<dbReference type="KEGG" id="woc:BA177_09970"/>
<keyword evidence="1" id="KW-0472">Membrane</keyword>
<name>A0A193LG20_9GAMM</name>
<dbReference type="STRING" id="1548547.BA177_09970"/>
<reference evidence="2 3" key="1">
    <citation type="submission" date="2016-06" db="EMBL/GenBank/DDBJ databases">
        <title>Complete genome sequence of a deep-branching marine Gamma Proteobacterium Woeseia oceani type strain XK5.</title>
        <authorList>
            <person name="Mu D."/>
            <person name="Du Z."/>
        </authorList>
    </citation>
    <scope>NUCLEOTIDE SEQUENCE [LARGE SCALE GENOMIC DNA]</scope>
    <source>
        <strain evidence="2 3">XK5</strain>
    </source>
</reference>
<keyword evidence="3" id="KW-1185">Reference proteome</keyword>
<keyword evidence="1" id="KW-1133">Transmembrane helix</keyword>
<dbReference type="Proteomes" id="UP000092695">
    <property type="component" value="Chromosome"/>
</dbReference>
<proteinExistence type="predicted"/>
<gene>
    <name evidence="2" type="ORF">BA177_09970</name>
</gene>
<feature type="transmembrane region" description="Helical" evidence="1">
    <location>
        <begin position="108"/>
        <end position="134"/>
    </location>
</feature>
<dbReference type="AlphaFoldDB" id="A0A193LG20"/>
<keyword evidence="1" id="KW-0812">Transmembrane</keyword>